<evidence type="ECO:0000259" key="6">
    <source>
        <dbReference type="SMART" id="SM00415"/>
    </source>
</evidence>
<dbReference type="RefSeq" id="XP_002296934.1">
    <property type="nucleotide sequence ID" value="XM_002296898.1"/>
</dbReference>
<keyword evidence="3" id="KW-0539">Nucleus</keyword>
<dbReference type="InterPro" id="IPR036390">
    <property type="entry name" value="WH_DNA-bd_sf"/>
</dbReference>
<dbReference type="GeneID" id="7449908"/>
<dbReference type="Proteomes" id="UP000001449">
    <property type="component" value="Unassembled WGS sequence"/>
</dbReference>
<dbReference type="InterPro" id="IPR000232">
    <property type="entry name" value="HSF_DNA-bd"/>
</dbReference>
<dbReference type="SUPFAM" id="SSF46785">
    <property type="entry name" value="Winged helix' DNA-binding domain"/>
    <property type="match status" value="1"/>
</dbReference>
<dbReference type="PANTHER" id="PTHR10015">
    <property type="entry name" value="HEAT SHOCK TRANSCRIPTION FACTOR"/>
    <property type="match status" value="1"/>
</dbReference>
<feature type="compositionally biased region" description="Low complexity" evidence="5">
    <location>
        <begin position="39"/>
        <end position="54"/>
    </location>
</feature>
<dbReference type="PRINTS" id="PR00056">
    <property type="entry name" value="HSFDOMAIN"/>
</dbReference>
<dbReference type="KEGG" id="tps:THAPSDRAFT_11148"/>
<feature type="compositionally biased region" description="Low complexity" evidence="5">
    <location>
        <begin position="111"/>
        <end position="128"/>
    </location>
</feature>
<feature type="compositionally biased region" description="Polar residues" evidence="5">
    <location>
        <begin position="767"/>
        <end position="782"/>
    </location>
</feature>
<dbReference type="FunFam" id="1.10.10.10:FF:000479">
    <property type="entry name" value="Predicted protein"/>
    <property type="match status" value="1"/>
</dbReference>
<feature type="region of interest" description="Disordered" evidence="5">
    <location>
        <begin position="98"/>
        <end position="282"/>
    </location>
</feature>
<sequence length="847" mass="93094">MGGSEHSNSIGGGGGGEHHHQSGKRQRLLNRAEEDDEALLLLLRRPNNNNNSSNHQSGDDTSIADSSMAIMPIINNTKQLQQQDSSYQCSKWASRTMSSLTSTRPTGILRNTCNSPTSSSNSDQNPSDVGAEPTSSSNSEEGADERDSVMSPVKGGGGEKLRWRSDYSSETIANAGSQTGGSSKSRDKSHRSSSSSSHHRRRSGLKKGRDSSSPNSHSGYVSAHTVTTAEDLSETDTAVSSKRGGGGSSGSSKHSKKNSKKSSTTTTTTTKKHSPSTILTTRTLQPPPYFYYIDRSTTPDIDPLTPLSPPLCVPNFVIKLHTILIRKDLEHIICWMPHGRSWNISNVEEFEKRVLPDYFKQSNVASFYRQANGWGFRRMLKGPDKGSFYNESFLRGLPHLAKKMKRIGGAKFIEDATIAHEPNLWQISTERPVPEDIAEDDLNFIALNTINECIQKDGPKAKMPFMHDAEKKALGSERKIRKAEVPTGVPSQINTRDCAPFVAGFANQQQLPQQQQRVASFSPGTATVNEAPPSSTVPSLQPLESLIQKRLNGSQIQDLLQQQKQLSDTKNQLILQQQIQLQSQQQQPVGMTNQSVSYRSTIFWFAHIMPSISLQLNMQLCHHQQQARSHQQNLFNLLQSQQTSQKQTQQPPNPAANLISMLSVLNQRNMNNSNSSSTLVSQVFGQATKSTPSVAAPAPPQASTAYLCSSLDEKIAQALRQANQGMHPNSDAINNLVQSLMRNHSSSRQPQQQPPQQVQQSSDQYSTTSANNGNQFQKLSHPQQSALEPLLLFTMPNQFQQAVQQQQQQQPSPTFQQDSIRELVASAIVAGMQLEAAGNTNTSRQST</sequence>
<dbReference type="HOGENOM" id="CLU_336678_0_0_1"/>
<evidence type="ECO:0000256" key="5">
    <source>
        <dbReference type="SAM" id="MobiDB-lite"/>
    </source>
</evidence>
<feature type="region of interest" description="Disordered" evidence="5">
    <location>
        <begin position="1"/>
        <end position="63"/>
    </location>
</feature>
<feature type="compositionally biased region" description="Polar residues" evidence="5">
    <location>
        <begin position="211"/>
        <end position="239"/>
    </location>
</feature>
<feature type="domain" description="HSF-type DNA-binding" evidence="6">
    <location>
        <begin position="312"/>
        <end position="407"/>
    </location>
</feature>
<keyword evidence="2" id="KW-0238">DNA-binding</keyword>
<feature type="compositionally biased region" description="Basic and acidic residues" evidence="5">
    <location>
        <begin position="157"/>
        <end position="167"/>
    </location>
</feature>
<reference evidence="7 8" key="2">
    <citation type="journal article" date="2008" name="Nature">
        <title>The Phaeodactylum genome reveals the evolutionary history of diatom genomes.</title>
        <authorList>
            <person name="Bowler C."/>
            <person name="Allen A.E."/>
            <person name="Badger J.H."/>
            <person name="Grimwood J."/>
            <person name="Jabbari K."/>
            <person name="Kuo A."/>
            <person name="Maheswari U."/>
            <person name="Martens C."/>
            <person name="Maumus F."/>
            <person name="Otillar R.P."/>
            <person name="Rayko E."/>
            <person name="Salamov A."/>
            <person name="Vandepoele K."/>
            <person name="Beszteri B."/>
            <person name="Gruber A."/>
            <person name="Heijde M."/>
            <person name="Katinka M."/>
            <person name="Mock T."/>
            <person name="Valentin K."/>
            <person name="Verret F."/>
            <person name="Berges J.A."/>
            <person name="Brownlee C."/>
            <person name="Cadoret J.P."/>
            <person name="Chiovitti A."/>
            <person name="Choi C.J."/>
            <person name="Coesel S."/>
            <person name="De Martino A."/>
            <person name="Detter J.C."/>
            <person name="Durkin C."/>
            <person name="Falciatore A."/>
            <person name="Fournet J."/>
            <person name="Haruta M."/>
            <person name="Huysman M.J."/>
            <person name="Jenkins B.D."/>
            <person name="Jiroutova K."/>
            <person name="Jorgensen R.E."/>
            <person name="Joubert Y."/>
            <person name="Kaplan A."/>
            <person name="Kroger N."/>
            <person name="Kroth P.G."/>
            <person name="La Roche J."/>
            <person name="Lindquist E."/>
            <person name="Lommer M."/>
            <person name="Martin-Jezequel V."/>
            <person name="Lopez P.J."/>
            <person name="Lucas S."/>
            <person name="Mangogna M."/>
            <person name="McGinnis K."/>
            <person name="Medlin L.K."/>
            <person name="Montsant A."/>
            <person name="Oudot-Le Secq M.P."/>
            <person name="Napoli C."/>
            <person name="Obornik M."/>
            <person name="Parker M.S."/>
            <person name="Petit J.L."/>
            <person name="Porcel B.M."/>
            <person name="Poulsen N."/>
            <person name="Robison M."/>
            <person name="Rychlewski L."/>
            <person name="Rynearson T.A."/>
            <person name="Schmutz J."/>
            <person name="Shapiro H."/>
            <person name="Siaut M."/>
            <person name="Stanley M."/>
            <person name="Sussman M.R."/>
            <person name="Taylor A.R."/>
            <person name="Vardi A."/>
            <person name="von Dassow P."/>
            <person name="Vyverman W."/>
            <person name="Willis A."/>
            <person name="Wyrwicz L.S."/>
            <person name="Rokhsar D.S."/>
            <person name="Weissenbach J."/>
            <person name="Armbrust E.V."/>
            <person name="Green B.R."/>
            <person name="Van de Peer Y."/>
            <person name="Grigoriev I.V."/>
        </authorList>
    </citation>
    <scope>NUCLEOTIDE SEQUENCE [LARGE SCALE GENOMIC DNA]</scope>
    <source>
        <strain evidence="7 8">CCMP1335</strain>
    </source>
</reference>
<dbReference type="SMART" id="SM00415">
    <property type="entry name" value="HSF"/>
    <property type="match status" value="1"/>
</dbReference>
<accession>B8LD72</accession>
<dbReference type="EMBL" id="DS999419">
    <property type="protein sequence ID" value="EED86662.1"/>
    <property type="molecule type" value="Genomic_DNA"/>
</dbReference>
<evidence type="ECO:0000313" key="8">
    <source>
        <dbReference type="Proteomes" id="UP000001449"/>
    </source>
</evidence>
<feature type="region of interest" description="Disordered" evidence="5">
    <location>
        <begin position="742"/>
        <end position="782"/>
    </location>
</feature>
<dbReference type="GO" id="GO:0003700">
    <property type="term" value="F:DNA-binding transcription factor activity"/>
    <property type="evidence" value="ECO:0007669"/>
    <property type="project" value="InterPro"/>
</dbReference>
<organism evidence="7 8">
    <name type="scientific">Thalassiosira pseudonana</name>
    <name type="common">Marine diatom</name>
    <name type="synonym">Cyclotella nana</name>
    <dbReference type="NCBI Taxonomy" id="35128"/>
    <lineage>
        <taxon>Eukaryota</taxon>
        <taxon>Sar</taxon>
        <taxon>Stramenopiles</taxon>
        <taxon>Ochrophyta</taxon>
        <taxon>Bacillariophyta</taxon>
        <taxon>Coscinodiscophyceae</taxon>
        <taxon>Thalassiosirophycidae</taxon>
        <taxon>Thalassiosirales</taxon>
        <taxon>Thalassiosiraceae</taxon>
        <taxon>Thalassiosira</taxon>
    </lineage>
</organism>
<feature type="compositionally biased region" description="Basic residues" evidence="5">
    <location>
        <begin position="187"/>
        <end position="206"/>
    </location>
</feature>
<dbReference type="InParanoid" id="B8LD72"/>
<dbReference type="Gene3D" id="1.10.10.10">
    <property type="entry name" value="Winged helix-like DNA-binding domain superfamily/Winged helix DNA-binding domain"/>
    <property type="match status" value="1"/>
</dbReference>
<reference evidence="7 8" key="1">
    <citation type="journal article" date="2004" name="Science">
        <title>The genome of the diatom Thalassiosira pseudonana: ecology, evolution, and metabolism.</title>
        <authorList>
            <person name="Armbrust E.V."/>
            <person name="Berges J.A."/>
            <person name="Bowler C."/>
            <person name="Green B.R."/>
            <person name="Martinez D."/>
            <person name="Putnam N.H."/>
            <person name="Zhou S."/>
            <person name="Allen A.E."/>
            <person name="Apt K.E."/>
            <person name="Bechner M."/>
            <person name="Brzezinski M.A."/>
            <person name="Chaal B.K."/>
            <person name="Chiovitti A."/>
            <person name="Davis A.K."/>
            <person name="Demarest M.S."/>
            <person name="Detter J.C."/>
            <person name="Glavina T."/>
            <person name="Goodstein D."/>
            <person name="Hadi M.Z."/>
            <person name="Hellsten U."/>
            <person name="Hildebrand M."/>
            <person name="Jenkins B.D."/>
            <person name="Jurka J."/>
            <person name="Kapitonov V.V."/>
            <person name="Kroger N."/>
            <person name="Lau W.W."/>
            <person name="Lane T.W."/>
            <person name="Larimer F.W."/>
            <person name="Lippmeier J.C."/>
            <person name="Lucas S."/>
            <person name="Medina M."/>
            <person name="Montsant A."/>
            <person name="Obornik M."/>
            <person name="Parker M.S."/>
            <person name="Palenik B."/>
            <person name="Pazour G.J."/>
            <person name="Richardson P.M."/>
            <person name="Rynearson T.A."/>
            <person name="Saito M.A."/>
            <person name="Schwartz D.C."/>
            <person name="Thamatrakoln K."/>
            <person name="Valentin K."/>
            <person name="Vardi A."/>
            <person name="Wilkerson F.P."/>
            <person name="Rokhsar D.S."/>
        </authorList>
    </citation>
    <scope>NUCLEOTIDE SEQUENCE [LARGE SCALE GENOMIC DNA]</scope>
    <source>
        <strain evidence="7 8">CCMP1335</strain>
    </source>
</reference>
<evidence type="ECO:0000256" key="3">
    <source>
        <dbReference type="ARBA" id="ARBA00023242"/>
    </source>
</evidence>
<keyword evidence="8" id="KW-1185">Reference proteome</keyword>
<protein>
    <recommendedName>
        <fullName evidence="6">HSF-type DNA-binding domain-containing protein</fullName>
    </recommendedName>
</protein>
<comment type="similarity">
    <text evidence="4">Belongs to the HSF family.</text>
</comment>
<dbReference type="GO" id="GO:0043565">
    <property type="term" value="F:sequence-specific DNA binding"/>
    <property type="evidence" value="ECO:0007669"/>
    <property type="project" value="InterPro"/>
</dbReference>
<evidence type="ECO:0000256" key="2">
    <source>
        <dbReference type="ARBA" id="ARBA00023125"/>
    </source>
</evidence>
<dbReference type="PANTHER" id="PTHR10015:SF206">
    <property type="entry name" value="HSF-TYPE DNA-BINDING DOMAIN-CONTAINING PROTEIN"/>
    <property type="match status" value="1"/>
</dbReference>
<evidence type="ECO:0000256" key="1">
    <source>
        <dbReference type="ARBA" id="ARBA00004123"/>
    </source>
</evidence>
<gene>
    <name evidence="7" type="ORF">THAPSDRAFT_11148</name>
</gene>
<feature type="compositionally biased region" description="Polar residues" evidence="5">
    <location>
        <begin position="168"/>
        <end position="181"/>
    </location>
</feature>
<evidence type="ECO:0000313" key="7">
    <source>
        <dbReference type="EMBL" id="EED86662.1"/>
    </source>
</evidence>
<dbReference type="InterPro" id="IPR036388">
    <property type="entry name" value="WH-like_DNA-bd_sf"/>
</dbReference>
<dbReference type="AlphaFoldDB" id="B8LD72"/>
<comment type="subcellular location">
    <subcellularLocation>
        <location evidence="1">Nucleus</location>
    </subcellularLocation>
</comment>
<dbReference type="PaxDb" id="35128-Thaps11148"/>
<name>B8LD72_THAPS</name>
<feature type="compositionally biased region" description="Low complexity" evidence="5">
    <location>
        <begin position="746"/>
        <end position="766"/>
    </location>
</feature>
<proteinExistence type="inferred from homology"/>
<dbReference type="Pfam" id="PF00447">
    <property type="entry name" value="HSF_DNA-bind"/>
    <property type="match status" value="1"/>
</dbReference>
<evidence type="ECO:0000256" key="4">
    <source>
        <dbReference type="RuleBase" id="RU004020"/>
    </source>
</evidence>
<dbReference type="GO" id="GO:0005634">
    <property type="term" value="C:nucleus"/>
    <property type="evidence" value="ECO:0007669"/>
    <property type="project" value="UniProtKB-SubCell"/>
</dbReference>
<dbReference type="eggNOG" id="KOG0627">
    <property type="taxonomic scope" value="Eukaryota"/>
</dbReference>